<comment type="caution">
    <text evidence="2">The sequence shown here is derived from an EMBL/GenBank/DDBJ whole genome shotgun (WGS) entry which is preliminary data.</text>
</comment>
<organism evidence="2 3">
    <name type="scientific">Colletotrichum godetiae</name>
    <dbReference type="NCBI Taxonomy" id="1209918"/>
    <lineage>
        <taxon>Eukaryota</taxon>
        <taxon>Fungi</taxon>
        <taxon>Dikarya</taxon>
        <taxon>Ascomycota</taxon>
        <taxon>Pezizomycotina</taxon>
        <taxon>Sordariomycetes</taxon>
        <taxon>Hypocreomycetidae</taxon>
        <taxon>Glomerellales</taxon>
        <taxon>Glomerellaceae</taxon>
        <taxon>Colletotrichum</taxon>
        <taxon>Colletotrichum acutatum species complex</taxon>
    </lineage>
</organism>
<keyword evidence="3" id="KW-1185">Reference proteome</keyword>
<dbReference type="EMBL" id="JAHMHR010000007">
    <property type="protein sequence ID" value="KAK1690020.1"/>
    <property type="molecule type" value="Genomic_DNA"/>
</dbReference>
<evidence type="ECO:0000256" key="1">
    <source>
        <dbReference type="SAM" id="SignalP"/>
    </source>
</evidence>
<accession>A0AAJ0AWA2</accession>
<dbReference type="RefSeq" id="XP_060433715.1">
    <property type="nucleotide sequence ID" value="XM_060579008.1"/>
</dbReference>
<evidence type="ECO:0000313" key="3">
    <source>
        <dbReference type="Proteomes" id="UP001224890"/>
    </source>
</evidence>
<evidence type="ECO:0008006" key="4">
    <source>
        <dbReference type="Google" id="ProtNLM"/>
    </source>
</evidence>
<gene>
    <name evidence="2" type="ORF">BDP55DRAFT_725402</name>
</gene>
<protein>
    <recommendedName>
        <fullName evidence="4">Cell wall protein</fullName>
    </recommendedName>
</protein>
<sequence length="241" mass="23572">MQSKIFTAALAAFSFASVQGAVLPRATITPGTIVTPGVSFNPAELGANELAFRTLQVLTGQIAQTTALANSLALQATGTATAAADQVQAVVSQLSANAAAIAANVASIVAAAPTAIPSAPAPTVTAPATPDVGGQAEALVRQAQALARALTAQIAALQAQVTANAGTVAGIAQNAILLPALAQAQAAAGTTLATIGTASNLALTTAATLTANAQAIVDRVRNAQVKLNPVLVIGATPDVQF</sequence>
<dbReference type="Proteomes" id="UP001224890">
    <property type="component" value="Unassembled WGS sequence"/>
</dbReference>
<feature type="signal peptide" evidence="1">
    <location>
        <begin position="1"/>
        <end position="20"/>
    </location>
</feature>
<name>A0AAJ0AWA2_9PEZI</name>
<feature type="chain" id="PRO_5042588762" description="Cell wall protein" evidence="1">
    <location>
        <begin position="21"/>
        <end position="241"/>
    </location>
</feature>
<evidence type="ECO:0000313" key="2">
    <source>
        <dbReference type="EMBL" id="KAK1690020.1"/>
    </source>
</evidence>
<reference evidence="2" key="1">
    <citation type="submission" date="2021-06" db="EMBL/GenBank/DDBJ databases">
        <title>Comparative genomics, transcriptomics and evolutionary studies reveal genomic signatures of adaptation to plant cell wall in hemibiotrophic fungi.</title>
        <authorList>
            <consortium name="DOE Joint Genome Institute"/>
            <person name="Baroncelli R."/>
            <person name="Diaz J.F."/>
            <person name="Benocci T."/>
            <person name="Peng M."/>
            <person name="Battaglia E."/>
            <person name="Haridas S."/>
            <person name="Andreopoulos W."/>
            <person name="Labutti K."/>
            <person name="Pangilinan J."/>
            <person name="Floch G.L."/>
            <person name="Makela M.R."/>
            <person name="Henrissat B."/>
            <person name="Grigoriev I.V."/>
            <person name="Crouch J.A."/>
            <person name="De Vries R.P."/>
            <person name="Sukno S.A."/>
            <person name="Thon M.R."/>
        </authorList>
    </citation>
    <scope>NUCLEOTIDE SEQUENCE</scope>
    <source>
        <strain evidence="2">CBS 193.32</strain>
    </source>
</reference>
<dbReference type="GeneID" id="85463534"/>
<dbReference type="AlphaFoldDB" id="A0AAJ0AWA2"/>
<keyword evidence="1" id="KW-0732">Signal</keyword>
<proteinExistence type="predicted"/>